<keyword evidence="4" id="KW-0813">Transport</keyword>
<comment type="caution">
    <text evidence="11">The sequence shown here is derived from an EMBL/GenBank/DDBJ whole genome shotgun (WGS) entry which is preliminary data.</text>
</comment>
<dbReference type="InterPro" id="IPR045070">
    <property type="entry name" value="MATE_MepA-like"/>
</dbReference>
<feature type="transmembrane region" description="Helical" evidence="10">
    <location>
        <begin position="191"/>
        <end position="214"/>
    </location>
</feature>
<evidence type="ECO:0000256" key="9">
    <source>
        <dbReference type="ARBA" id="ARBA00023251"/>
    </source>
</evidence>
<dbReference type="RefSeq" id="WP_087373075.1">
    <property type="nucleotide sequence ID" value="NZ_NFKK01000009.1"/>
</dbReference>
<dbReference type="PIRSF" id="PIRSF006603">
    <property type="entry name" value="DinF"/>
    <property type="match status" value="1"/>
</dbReference>
<feature type="transmembrane region" description="Helical" evidence="10">
    <location>
        <begin position="138"/>
        <end position="156"/>
    </location>
</feature>
<feature type="transmembrane region" description="Helical" evidence="10">
    <location>
        <begin position="12"/>
        <end position="31"/>
    </location>
</feature>
<dbReference type="GO" id="GO:0015297">
    <property type="term" value="F:antiporter activity"/>
    <property type="evidence" value="ECO:0007669"/>
    <property type="project" value="InterPro"/>
</dbReference>
<feature type="transmembrane region" description="Helical" evidence="10">
    <location>
        <begin position="358"/>
        <end position="380"/>
    </location>
</feature>
<proteinExistence type="inferred from homology"/>
<dbReference type="EMBL" id="NFKK01000009">
    <property type="protein sequence ID" value="OUP52560.1"/>
    <property type="molecule type" value="Genomic_DNA"/>
</dbReference>
<dbReference type="AlphaFoldDB" id="A0A1Y4L9I1"/>
<evidence type="ECO:0000256" key="10">
    <source>
        <dbReference type="SAM" id="Phobius"/>
    </source>
</evidence>
<keyword evidence="9" id="KW-0046">Antibiotic resistance</keyword>
<feature type="transmembrane region" description="Helical" evidence="10">
    <location>
        <begin position="163"/>
        <end position="185"/>
    </location>
</feature>
<feature type="transmembrane region" description="Helical" evidence="10">
    <location>
        <begin position="392"/>
        <end position="410"/>
    </location>
</feature>
<dbReference type="GO" id="GO:0046677">
    <property type="term" value="P:response to antibiotic"/>
    <property type="evidence" value="ECO:0007669"/>
    <property type="project" value="UniProtKB-KW"/>
</dbReference>
<dbReference type="InterPro" id="IPR048279">
    <property type="entry name" value="MdtK-like"/>
</dbReference>
<dbReference type="InterPro" id="IPR051327">
    <property type="entry name" value="MATE_MepA_subfamily"/>
</dbReference>
<protein>
    <recommendedName>
        <fullName evidence="3">Multidrug export protein MepA</fullName>
    </recommendedName>
</protein>
<comment type="similarity">
    <text evidence="2">Belongs to the multi antimicrobial extrusion (MATE) (TC 2.A.66.1) family. MepA subfamily.</text>
</comment>
<feature type="transmembrane region" description="Helical" evidence="10">
    <location>
        <begin position="51"/>
        <end position="76"/>
    </location>
</feature>
<keyword evidence="7 10" id="KW-1133">Transmembrane helix</keyword>
<evidence type="ECO:0000256" key="1">
    <source>
        <dbReference type="ARBA" id="ARBA00004651"/>
    </source>
</evidence>
<dbReference type="NCBIfam" id="TIGR00797">
    <property type="entry name" value="matE"/>
    <property type="match status" value="1"/>
</dbReference>
<accession>A0A1Y4L9I1</accession>
<keyword evidence="8 10" id="KW-0472">Membrane</keyword>
<evidence type="ECO:0000256" key="7">
    <source>
        <dbReference type="ARBA" id="ARBA00022989"/>
    </source>
</evidence>
<dbReference type="GO" id="GO:0042910">
    <property type="term" value="F:xenobiotic transmembrane transporter activity"/>
    <property type="evidence" value="ECO:0007669"/>
    <property type="project" value="InterPro"/>
</dbReference>
<dbReference type="GO" id="GO:0005886">
    <property type="term" value="C:plasma membrane"/>
    <property type="evidence" value="ECO:0007669"/>
    <property type="project" value="UniProtKB-SubCell"/>
</dbReference>
<evidence type="ECO:0000256" key="2">
    <source>
        <dbReference type="ARBA" id="ARBA00008417"/>
    </source>
</evidence>
<evidence type="ECO:0000256" key="4">
    <source>
        <dbReference type="ARBA" id="ARBA00022448"/>
    </source>
</evidence>
<name>A0A1Y4L9I1_9FIRM</name>
<organism evidence="11 12">
    <name type="scientific">Butyricicoccus pullicaecorum</name>
    <dbReference type="NCBI Taxonomy" id="501571"/>
    <lineage>
        <taxon>Bacteria</taxon>
        <taxon>Bacillati</taxon>
        <taxon>Bacillota</taxon>
        <taxon>Clostridia</taxon>
        <taxon>Eubacteriales</taxon>
        <taxon>Butyricicoccaceae</taxon>
        <taxon>Butyricicoccus</taxon>
    </lineage>
</organism>
<comment type="subcellular location">
    <subcellularLocation>
        <location evidence="1">Cell membrane</location>
        <topology evidence="1">Multi-pass membrane protein</topology>
    </subcellularLocation>
</comment>
<sequence>MQNDFSRGSVSGNIIRLAVPLMLAQLVNVLYNVVDRVFIGHIGNSALPLTGVGLCMPVITVISAFSGLFGMGGAPICSMARGRGDIQEAEQVQNTSFVLLVGCGLLLTILGELFLHPILTLFGASAETMPYATSYLRIYLVGTIFVMIALGMNYFINTQGFAGIGMLTVSIGAVLNLILDPLFIFVLDMGVAGAALATICSQAVSALWALGFLFSKRALLRLRPHAFRWEWHRIRRIIGLGMSNFIAMGTNGVVQIACNSTAQAFGGDLYVGVMTVLIAIREVVQMPVSGLTNGAQPVISFNYGASQWERVKKAIRFTVVSGVIYATACWAILFFFPAPFVLLFNDDPNLVSAAIPALHLYFFGYFMMSLQFTGQSVFVALGRSKHAIFFSLFRKIIIVVPLTLILPHLFGLGVTGVFLAEPISNFVGGAASSLTMYFTQYRKLGKPEKV</sequence>
<reference evidence="12" key="1">
    <citation type="submission" date="2017-04" db="EMBL/GenBank/DDBJ databases">
        <title>Function of individual gut microbiota members based on whole genome sequencing of pure cultures obtained from chicken caecum.</title>
        <authorList>
            <person name="Medvecky M."/>
            <person name="Cejkova D."/>
            <person name="Polansky O."/>
            <person name="Karasova D."/>
            <person name="Kubasova T."/>
            <person name="Cizek A."/>
            <person name="Rychlik I."/>
        </authorList>
    </citation>
    <scope>NUCLEOTIDE SEQUENCE [LARGE SCALE GENOMIC DNA]</scope>
    <source>
        <strain evidence="12">An180</strain>
    </source>
</reference>
<evidence type="ECO:0000256" key="3">
    <source>
        <dbReference type="ARBA" id="ARBA00022106"/>
    </source>
</evidence>
<dbReference type="InterPro" id="IPR002528">
    <property type="entry name" value="MATE_fam"/>
</dbReference>
<feature type="transmembrane region" description="Helical" evidence="10">
    <location>
        <begin position="317"/>
        <end position="338"/>
    </location>
</feature>
<dbReference type="PANTHER" id="PTHR43823">
    <property type="entry name" value="SPORULATION PROTEIN YKVU"/>
    <property type="match status" value="1"/>
</dbReference>
<dbReference type="CDD" id="cd13143">
    <property type="entry name" value="MATE_MepA_like"/>
    <property type="match status" value="1"/>
</dbReference>
<dbReference type="Proteomes" id="UP000195897">
    <property type="component" value="Unassembled WGS sequence"/>
</dbReference>
<dbReference type="PANTHER" id="PTHR43823:SF3">
    <property type="entry name" value="MULTIDRUG EXPORT PROTEIN MEPA"/>
    <property type="match status" value="1"/>
</dbReference>
<feature type="transmembrane region" description="Helical" evidence="10">
    <location>
        <begin position="97"/>
        <end position="118"/>
    </location>
</feature>
<gene>
    <name evidence="11" type="ORF">B5F17_08740</name>
</gene>
<evidence type="ECO:0000256" key="6">
    <source>
        <dbReference type="ARBA" id="ARBA00022692"/>
    </source>
</evidence>
<evidence type="ECO:0000256" key="8">
    <source>
        <dbReference type="ARBA" id="ARBA00023136"/>
    </source>
</evidence>
<keyword evidence="6 10" id="KW-0812">Transmembrane</keyword>
<evidence type="ECO:0000313" key="11">
    <source>
        <dbReference type="EMBL" id="OUP52560.1"/>
    </source>
</evidence>
<evidence type="ECO:0000313" key="12">
    <source>
        <dbReference type="Proteomes" id="UP000195897"/>
    </source>
</evidence>
<keyword evidence="5" id="KW-1003">Cell membrane</keyword>
<evidence type="ECO:0000256" key="5">
    <source>
        <dbReference type="ARBA" id="ARBA00022475"/>
    </source>
</evidence>
<dbReference type="Pfam" id="PF01554">
    <property type="entry name" value="MatE"/>
    <property type="match status" value="2"/>
</dbReference>